<accession>A0A914DLU3</accession>
<keyword evidence="1" id="KW-0812">Transmembrane</keyword>
<dbReference type="Proteomes" id="UP000887540">
    <property type="component" value="Unplaced"/>
</dbReference>
<keyword evidence="1" id="KW-0472">Membrane</keyword>
<dbReference type="AlphaFoldDB" id="A0A914DLU3"/>
<keyword evidence="2" id="KW-1185">Reference proteome</keyword>
<protein>
    <submittedName>
        <fullName evidence="3">Uncharacterized protein</fullName>
    </submittedName>
</protein>
<evidence type="ECO:0000313" key="2">
    <source>
        <dbReference type="Proteomes" id="UP000887540"/>
    </source>
</evidence>
<sequence length="199" mass="23361">MPPAFESQITPSLMCIQVATPRLSSRVAHRTLYIIRSASTSSAKDHAPEPSTIQITTKDFPGKVPNGHFKYDRFDRYSWDSRFKGNEWTKILFKDLEHHAVIKALWACGAVWLVGFLYTIYISFDKIEVWMDRKSTNEFGERTSAWDWEKVRDNYWKRSTVIYDQSGGMRNRLPMMEAIQDEMLEEIKRKKRNGEIKND</sequence>
<evidence type="ECO:0000256" key="1">
    <source>
        <dbReference type="SAM" id="Phobius"/>
    </source>
</evidence>
<organism evidence="2 3">
    <name type="scientific">Acrobeloides nanus</name>
    <dbReference type="NCBI Taxonomy" id="290746"/>
    <lineage>
        <taxon>Eukaryota</taxon>
        <taxon>Metazoa</taxon>
        <taxon>Ecdysozoa</taxon>
        <taxon>Nematoda</taxon>
        <taxon>Chromadorea</taxon>
        <taxon>Rhabditida</taxon>
        <taxon>Tylenchina</taxon>
        <taxon>Cephalobomorpha</taxon>
        <taxon>Cephaloboidea</taxon>
        <taxon>Cephalobidae</taxon>
        <taxon>Acrobeloides</taxon>
    </lineage>
</organism>
<proteinExistence type="predicted"/>
<name>A0A914DLU3_9BILA</name>
<evidence type="ECO:0000313" key="3">
    <source>
        <dbReference type="WBParaSite" id="ACRNAN_scaffold309.g29724.t1"/>
    </source>
</evidence>
<dbReference type="WBParaSite" id="ACRNAN_scaffold309.g29724.t1">
    <property type="protein sequence ID" value="ACRNAN_scaffold309.g29724.t1"/>
    <property type="gene ID" value="ACRNAN_scaffold309.g29724"/>
</dbReference>
<feature type="transmembrane region" description="Helical" evidence="1">
    <location>
        <begin position="104"/>
        <end position="124"/>
    </location>
</feature>
<reference evidence="3" key="1">
    <citation type="submission" date="2022-11" db="UniProtKB">
        <authorList>
            <consortium name="WormBaseParasite"/>
        </authorList>
    </citation>
    <scope>IDENTIFICATION</scope>
</reference>
<keyword evidence="1" id="KW-1133">Transmembrane helix</keyword>